<dbReference type="RefSeq" id="WP_262565495.1">
    <property type="nucleotide sequence ID" value="NZ_JAPFCC010000001.1"/>
</dbReference>
<dbReference type="PANTHER" id="PTHR36169">
    <property type="entry name" value="ETHANOLAMINE UTILIZATION PROTEIN EUTQ"/>
    <property type="match status" value="1"/>
</dbReference>
<dbReference type="InterPro" id="IPR008579">
    <property type="entry name" value="UGlyAH_Cupin_dom"/>
</dbReference>
<dbReference type="Proteomes" id="UP001209854">
    <property type="component" value="Unassembled WGS sequence"/>
</dbReference>
<dbReference type="Gene3D" id="2.60.120.10">
    <property type="entry name" value="Jelly Rolls"/>
    <property type="match status" value="1"/>
</dbReference>
<dbReference type="InterPro" id="IPR014710">
    <property type="entry name" value="RmlC-like_jellyroll"/>
</dbReference>
<dbReference type="InterPro" id="IPR010424">
    <property type="entry name" value="EutQ"/>
</dbReference>
<sequence>MTTLTDKPGISIIKPGSVKMNDLSQTLNVSGLISHISEQAVTNNKNVLSLGHFTMRPGEGFEYTYNTVECKVVTKGKIVIRDKEGNKHTAEAGDVIVFSPDVTVYFDGESDGEAVYTGHRELDQDFAPPK</sequence>
<reference evidence="2 3" key="1">
    <citation type="submission" date="2022-10" db="EMBL/GenBank/DDBJ databases">
        <title>High-quality genome sequences of two octocoral-associated bacteria, Endozoicomonas euniceicola EF212 and Endozoicomonas gorgoniicola PS125.</title>
        <authorList>
            <person name="Chiou Y.-J."/>
            <person name="Chen Y.-H."/>
        </authorList>
    </citation>
    <scope>NUCLEOTIDE SEQUENCE [LARGE SCALE GENOMIC DNA]</scope>
    <source>
        <strain evidence="2 3">PS125</strain>
    </source>
</reference>
<protein>
    <submittedName>
        <fullName evidence="2">Cupin domain-containing protein</fullName>
    </submittedName>
</protein>
<dbReference type="Pfam" id="PF05899">
    <property type="entry name" value="Cupin_3"/>
    <property type="match status" value="1"/>
</dbReference>
<evidence type="ECO:0000259" key="1">
    <source>
        <dbReference type="Pfam" id="PF05899"/>
    </source>
</evidence>
<accession>A0ABT3N274</accession>
<evidence type="ECO:0000313" key="2">
    <source>
        <dbReference type="EMBL" id="MCW7555737.1"/>
    </source>
</evidence>
<evidence type="ECO:0000313" key="3">
    <source>
        <dbReference type="Proteomes" id="UP001209854"/>
    </source>
</evidence>
<proteinExistence type="predicted"/>
<dbReference type="EMBL" id="JAPFCC010000001">
    <property type="protein sequence ID" value="MCW7555737.1"/>
    <property type="molecule type" value="Genomic_DNA"/>
</dbReference>
<dbReference type="SUPFAM" id="SSF51182">
    <property type="entry name" value="RmlC-like cupins"/>
    <property type="match status" value="1"/>
</dbReference>
<dbReference type="InterPro" id="IPR011051">
    <property type="entry name" value="RmlC_Cupin_sf"/>
</dbReference>
<comment type="caution">
    <text evidence="2">The sequence shown here is derived from an EMBL/GenBank/DDBJ whole genome shotgun (WGS) entry which is preliminary data.</text>
</comment>
<dbReference type="PANTHER" id="PTHR36169:SF1">
    <property type="entry name" value="ACETATE KINASE EUTQ"/>
    <property type="match status" value="1"/>
</dbReference>
<feature type="domain" description="(S)-ureidoglycine aminohydrolase cupin" evidence="1">
    <location>
        <begin position="46"/>
        <end position="103"/>
    </location>
</feature>
<gene>
    <name evidence="2" type="ORF">NX722_24535</name>
</gene>
<organism evidence="2 3">
    <name type="scientific">Endozoicomonas gorgoniicola</name>
    <dbReference type="NCBI Taxonomy" id="1234144"/>
    <lineage>
        <taxon>Bacteria</taxon>
        <taxon>Pseudomonadati</taxon>
        <taxon>Pseudomonadota</taxon>
        <taxon>Gammaproteobacteria</taxon>
        <taxon>Oceanospirillales</taxon>
        <taxon>Endozoicomonadaceae</taxon>
        <taxon>Endozoicomonas</taxon>
    </lineage>
</organism>
<keyword evidence="3" id="KW-1185">Reference proteome</keyword>
<name>A0ABT3N274_9GAMM</name>